<sequence>MMAMGGYFRAPRRLSYGGWKHQHAENKESLRAALLVDDDEAGAGAGVVVPKGYFAVYVGAEATRFVVPTSYLRQPAFRGLMERAAEEFGFDQAGGLRVRCREEDFQATVAVLERRRRWRRTSAGARSGGKTNNTMVKAC</sequence>
<evidence type="ECO:0000256" key="1">
    <source>
        <dbReference type="ARBA" id="ARBA00006974"/>
    </source>
</evidence>
<gene>
    <name evidence="2" type="ORF">U9M48_031096</name>
</gene>
<accession>A0AAQ3X3C8</accession>
<protein>
    <submittedName>
        <fullName evidence="2">Uncharacterized protein</fullName>
    </submittedName>
</protein>
<keyword evidence="3" id="KW-1185">Reference proteome</keyword>
<comment type="similarity">
    <text evidence="1">Belongs to the ARG7 family.</text>
</comment>
<proteinExistence type="inferred from homology"/>
<dbReference type="InterPro" id="IPR003676">
    <property type="entry name" value="SAUR_fam"/>
</dbReference>
<evidence type="ECO:0000313" key="3">
    <source>
        <dbReference type="Proteomes" id="UP001341281"/>
    </source>
</evidence>
<evidence type="ECO:0000313" key="2">
    <source>
        <dbReference type="EMBL" id="WVZ84012.1"/>
    </source>
</evidence>
<dbReference type="GO" id="GO:0009733">
    <property type="term" value="P:response to auxin"/>
    <property type="evidence" value="ECO:0007669"/>
    <property type="project" value="InterPro"/>
</dbReference>
<dbReference type="Proteomes" id="UP001341281">
    <property type="component" value="Chromosome 07"/>
</dbReference>
<name>A0AAQ3X3C8_PASNO</name>
<dbReference type="PANTHER" id="PTHR31374:SF139">
    <property type="entry name" value="OS02G0143300 PROTEIN"/>
    <property type="match status" value="1"/>
</dbReference>
<dbReference type="PANTHER" id="PTHR31374">
    <property type="entry name" value="AUXIN-INDUCED PROTEIN-LIKE-RELATED"/>
    <property type="match status" value="1"/>
</dbReference>
<dbReference type="EMBL" id="CP144751">
    <property type="protein sequence ID" value="WVZ84012.1"/>
    <property type="molecule type" value="Genomic_DNA"/>
</dbReference>
<reference evidence="2 3" key="1">
    <citation type="submission" date="2024-02" db="EMBL/GenBank/DDBJ databases">
        <title>High-quality chromosome-scale genome assembly of Pensacola bahiagrass (Paspalum notatum Flugge var. saurae).</title>
        <authorList>
            <person name="Vega J.M."/>
            <person name="Podio M."/>
            <person name="Orjuela J."/>
            <person name="Siena L.A."/>
            <person name="Pessino S.C."/>
            <person name="Combes M.C."/>
            <person name="Mariac C."/>
            <person name="Albertini E."/>
            <person name="Pupilli F."/>
            <person name="Ortiz J.P.A."/>
            <person name="Leblanc O."/>
        </authorList>
    </citation>
    <scope>NUCLEOTIDE SEQUENCE [LARGE SCALE GENOMIC DNA]</scope>
    <source>
        <strain evidence="2">R1</strain>
        <tissue evidence="2">Leaf</tissue>
    </source>
</reference>
<dbReference type="Pfam" id="PF02519">
    <property type="entry name" value="Auxin_inducible"/>
    <property type="match status" value="1"/>
</dbReference>
<organism evidence="2 3">
    <name type="scientific">Paspalum notatum var. saurae</name>
    <dbReference type="NCBI Taxonomy" id="547442"/>
    <lineage>
        <taxon>Eukaryota</taxon>
        <taxon>Viridiplantae</taxon>
        <taxon>Streptophyta</taxon>
        <taxon>Embryophyta</taxon>
        <taxon>Tracheophyta</taxon>
        <taxon>Spermatophyta</taxon>
        <taxon>Magnoliopsida</taxon>
        <taxon>Liliopsida</taxon>
        <taxon>Poales</taxon>
        <taxon>Poaceae</taxon>
        <taxon>PACMAD clade</taxon>
        <taxon>Panicoideae</taxon>
        <taxon>Andropogonodae</taxon>
        <taxon>Paspaleae</taxon>
        <taxon>Paspalinae</taxon>
        <taxon>Paspalum</taxon>
    </lineage>
</organism>
<dbReference type="AlphaFoldDB" id="A0AAQ3X3C8"/>